<evidence type="ECO:0000313" key="10">
    <source>
        <dbReference type="EMBL" id="KKU29823.1"/>
    </source>
</evidence>
<dbReference type="PANTHER" id="PTHR33908">
    <property type="entry name" value="MANNOSYLTRANSFERASE YKCB-RELATED"/>
    <property type="match status" value="1"/>
</dbReference>
<proteinExistence type="predicted"/>
<feature type="transmembrane region" description="Helical" evidence="8">
    <location>
        <begin position="83"/>
        <end position="100"/>
    </location>
</feature>
<dbReference type="PANTHER" id="PTHR33908:SF11">
    <property type="entry name" value="MEMBRANE PROTEIN"/>
    <property type="match status" value="1"/>
</dbReference>
<dbReference type="Pfam" id="PF13231">
    <property type="entry name" value="PMT_2"/>
    <property type="match status" value="1"/>
</dbReference>
<keyword evidence="6 8" id="KW-1133">Transmembrane helix</keyword>
<dbReference type="AlphaFoldDB" id="A0A0G1RII6"/>
<protein>
    <submittedName>
        <fullName evidence="10">Glycosyl transferase family 39</fullName>
    </submittedName>
</protein>
<gene>
    <name evidence="10" type="ORF">UX44_C0030G0002</name>
</gene>
<dbReference type="EMBL" id="LCMF01000030">
    <property type="protein sequence ID" value="KKU29823.1"/>
    <property type="molecule type" value="Genomic_DNA"/>
</dbReference>
<feature type="transmembrane region" description="Helical" evidence="8">
    <location>
        <begin position="206"/>
        <end position="226"/>
    </location>
</feature>
<accession>A0A0G1RII6</accession>
<feature type="transmembrane region" description="Helical" evidence="8">
    <location>
        <begin position="106"/>
        <end position="127"/>
    </location>
</feature>
<feature type="transmembrane region" description="Helical" evidence="8">
    <location>
        <begin position="266"/>
        <end position="296"/>
    </location>
</feature>
<evidence type="ECO:0000256" key="3">
    <source>
        <dbReference type="ARBA" id="ARBA00022676"/>
    </source>
</evidence>
<evidence type="ECO:0000256" key="1">
    <source>
        <dbReference type="ARBA" id="ARBA00004651"/>
    </source>
</evidence>
<feature type="transmembrane region" description="Helical" evidence="8">
    <location>
        <begin position="172"/>
        <end position="194"/>
    </location>
</feature>
<comment type="caution">
    <text evidence="10">The sequence shown here is derived from an EMBL/GenBank/DDBJ whole genome shotgun (WGS) entry which is preliminary data.</text>
</comment>
<dbReference type="Proteomes" id="UP000034732">
    <property type="component" value="Unassembled WGS sequence"/>
</dbReference>
<dbReference type="GO" id="GO:0009103">
    <property type="term" value="P:lipopolysaccharide biosynthetic process"/>
    <property type="evidence" value="ECO:0007669"/>
    <property type="project" value="UniProtKB-ARBA"/>
</dbReference>
<evidence type="ECO:0000256" key="8">
    <source>
        <dbReference type="SAM" id="Phobius"/>
    </source>
</evidence>
<dbReference type="InterPro" id="IPR038731">
    <property type="entry name" value="RgtA/B/C-like"/>
</dbReference>
<comment type="subcellular location">
    <subcellularLocation>
        <location evidence="1">Cell membrane</location>
        <topology evidence="1">Multi-pass membrane protein</topology>
    </subcellularLocation>
</comment>
<keyword evidence="2" id="KW-1003">Cell membrane</keyword>
<keyword evidence="5 8" id="KW-0812">Transmembrane</keyword>
<sequence length="482" mass="56033">MNRMKIKVIFWLVLLAVTLVLRLPNLGYADYIGDEHKAFILLSEGESLKDFFLSQRKGPLQFVVSYIPYVLTGDYKNELAQRLPFTLFGIASVFVFYELVKRLTKNVSVAFAAAFLFSVSGFVVGFARIAQYQNLNLFFSFASLYFYLGILGDDKHKLRNSLFGTLMFCLSLFAHWDAVFVLPPITVIFAKYLLDKRFPAREKIKLLALNFVLGCLVLLPFLLPYISYQLNHVANMEYFSRRVQVGDYAAQRYKDLIDLYNPFVTFWFYVVCGLFGALFIKRSWVCVLWFLLNLGVFELAIRKPGTHVYNFIIPLLIVCAIGIVGSLEKLPRALKVVGALVLSVLFLFFVYQSFVIFADHKVEYPWEREKMFGRLTPVYSMSDKLPLFGFPHKRFWKNINSYITSQNNRYGYMTNEDKTVSEFYMDTKYAPERGYYIVGINRPQSFVEDWRMEQYGGELVHTITRQTKYGPEAVVKIYRVDK</sequence>
<evidence type="ECO:0000256" key="2">
    <source>
        <dbReference type="ARBA" id="ARBA00022475"/>
    </source>
</evidence>
<dbReference type="GO" id="GO:0016763">
    <property type="term" value="F:pentosyltransferase activity"/>
    <property type="evidence" value="ECO:0007669"/>
    <property type="project" value="TreeGrafter"/>
</dbReference>
<evidence type="ECO:0000256" key="4">
    <source>
        <dbReference type="ARBA" id="ARBA00022679"/>
    </source>
</evidence>
<evidence type="ECO:0000256" key="7">
    <source>
        <dbReference type="ARBA" id="ARBA00023136"/>
    </source>
</evidence>
<keyword evidence="7 8" id="KW-0472">Membrane</keyword>
<evidence type="ECO:0000259" key="9">
    <source>
        <dbReference type="Pfam" id="PF13231"/>
    </source>
</evidence>
<keyword evidence="4 10" id="KW-0808">Transferase</keyword>
<feature type="domain" description="Glycosyltransferase RgtA/B/C/D-like" evidence="9">
    <location>
        <begin position="72"/>
        <end position="215"/>
    </location>
</feature>
<dbReference type="GO" id="GO:0005886">
    <property type="term" value="C:plasma membrane"/>
    <property type="evidence" value="ECO:0007669"/>
    <property type="project" value="UniProtKB-SubCell"/>
</dbReference>
<evidence type="ECO:0000313" key="11">
    <source>
        <dbReference type="Proteomes" id="UP000034732"/>
    </source>
</evidence>
<evidence type="ECO:0000256" key="5">
    <source>
        <dbReference type="ARBA" id="ARBA00022692"/>
    </source>
</evidence>
<evidence type="ECO:0000256" key="6">
    <source>
        <dbReference type="ARBA" id="ARBA00022989"/>
    </source>
</evidence>
<feature type="transmembrane region" description="Helical" evidence="8">
    <location>
        <begin position="308"/>
        <end position="327"/>
    </location>
</feature>
<feature type="transmembrane region" description="Helical" evidence="8">
    <location>
        <begin position="333"/>
        <end position="358"/>
    </location>
</feature>
<name>A0A0G1RII6_UNCKA</name>
<keyword evidence="3" id="KW-0328">Glycosyltransferase</keyword>
<organism evidence="10 11">
    <name type="scientific">candidate division WWE3 bacterium GW2011_GWA1_46_21</name>
    <dbReference type="NCBI Taxonomy" id="1619107"/>
    <lineage>
        <taxon>Bacteria</taxon>
        <taxon>Katanobacteria</taxon>
    </lineage>
</organism>
<dbReference type="InterPro" id="IPR050297">
    <property type="entry name" value="LipidA_mod_glycosyltrf_83"/>
</dbReference>
<reference evidence="10 11" key="1">
    <citation type="journal article" date="2015" name="Nature">
        <title>rRNA introns, odd ribosomes, and small enigmatic genomes across a large radiation of phyla.</title>
        <authorList>
            <person name="Brown C.T."/>
            <person name="Hug L.A."/>
            <person name="Thomas B.C."/>
            <person name="Sharon I."/>
            <person name="Castelle C.J."/>
            <person name="Singh A."/>
            <person name="Wilkins M.J."/>
            <person name="Williams K.H."/>
            <person name="Banfield J.F."/>
        </authorList>
    </citation>
    <scope>NUCLEOTIDE SEQUENCE [LARGE SCALE GENOMIC DNA]</scope>
</reference>